<name>A0A4U3MT03_9ACTN</name>
<dbReference type="EMBL" id="SZQA01000001">
    <property type="protein sequence ID" value="TKK91677.1"/>
    <property type="molecule type" value="Genomic_DNA"/>
</dbReference>
<dbReference type="PANTHER" id="PTHR45527">
    <property type="entry name" value="NONRIBOSOMAL PEPTIDE SYNTHETASE"/>
    <property type="match status" value="1"/>
</dbReference>
<dbReference type="RefSeq" id="WP_137245368.1">
    <property type="nucleotide sequence ID" value="NZ_SZQA01000001.1"/>
</dbReference>
<evidence type="ECO:0000313" key="3">
    <source>
        <dbReference type="EMBL" id="TKK91677.1"/>
    </source>
</evidence>
<organism evidence="3 4">
    <name type="scientific">Herbidospora galbida</name>
    <dbReference type="NCBI Taxonomy" id="2575442"/>
    <lineage>
        <taxon>Bacteria</taxon>
        <taxon>Bacillati</taxon>
        <taxon>Actinomycetota</taxon>
        <taxon>Actinomycetes</taxon>
        <taxon>Streptosporangiales</taxon>
        <taxon>Streptosporangiaceae</taxon>
        <taxon>Herbidospora</taxon>
    </lineage>
</organism>
<dbReference type="InterPro" id="IPR045851">
    <property type="entry name" value="AMP-bd_C_sf"/>
</dbReference>
<dbReference type="GO" id="GO:0005737">
    <property type="term" value="C:cytoplasm"/>
    <property type="evidence" value="ECO:0007669"/>
    <property type="project" value="TreeGrafter"/>
</dbReference>
<dbReference type="AlphaFoldDB" id="A0A4U3MT03"/>
<dbReference type="Gene3D" id="3.30.300.30">
    <property type="match status" value="1"/>
</dbReference>
<dbReference type="Pfam" id="PF00501">
    <property type="entry name" value="AMP-binding"/>
    <property type="match status" value="1"/>
</dbReference>
<gene>
    <name evidence="3" type="ORF">FDA94_02585</name>
</gene>
<dbReference type="PROSITE" id="PS00455">
    <property type="entry name" value="AMP_BINDING"/>
    <property type="match status" value="1"/>
</dbReference>
<dbReference type="InterPro" id="IPR020845">
    <property type="entry name" value="AMP-binding_CS"/>
</dbReference>
<dbReference type="InterPro" id="IPR042099">
    <property type="entry name" value="ANL_N_sf"/>
</dbReference>
<dbReference type="Gene3D" id="3.40.50.12780">
    <property type="entry name" value="N-terminal domain of ligase-like"/>
    <property type="match status" value="1"/>
</dbReference>
<protein>
    <submittedName>
        <fullName evidence="3">Amino acid adenylation domain-containing protein</fullName>
    </submittedName>
</protein>
<dbReference type="SUPFAM" id="SSF56801">
    <property type="entry name" value="Acetyl-CoA synthetase-like"/>
    <property type="match status" value="1"/>
</dbReference>
<evidence type="ECO:0000313" key="4">
    <source>
        <dbReference type="Proteomes" id="UP000308705"/>
    </source>
</evidence>
<comment type="caution">
    <text evidence="3">The sequence shown here is derived from an EMBL/GenBank/DDBJ whole genome shotgun (WGS) entry which is preliminary data.</text>
</comment>
<dbReference type="PRINTS" id="PR00154">
    <property type="entry name" value="AMPBINDING"/>
</dbReference>
<dbReference type="InterPro" id="IPR020459">
    <property type="entry name" value="AMP-binding"/>
</dbReference>
<evidence type="ECO:0000259" key="1">
    <source>
        <dbReference type="Pfam" id="PF00501"/>
    </source>
</evidence>
<reference evidence="3 4" key="1">
    <citation type="submission" date="2019-04" db="EMBL/GenBank/DDBJ databases">
        <title>Herbidospora sp. NEAU-GS14.nov., a novel actinomycete isolated from soil.</title>
        <authorList>
            <person name="Han L."/>
        </authorList>
    </citation>
    <scope>NUCLEOTIDE SEQUENCE [LARGE SCALE GENOMIC DNA]</scope>
    <source>
        <strain evidence="3 4">NEAU-GS14</strain>
    </source>
</reference>
<feature type="domain" description="AMP-binding enzyme C-terminal" evidence="2">
    <location>
        <begin position="375"/>
        <end position="449"/>
    </location>
</feature>
<dbReference type="OrthoDB" id="3802848at2"/>
<dbReference type="InterPro" id="IPR000873">
    <property type="entry name" value="AMP-dep_synth/lig_dom"/>
</dbReference>
<evidence type="ECO:0000259" key="2">
    <source>
        <dbReference type="Pfam" id="PF13193"/>
    </source>
</evidence>
<sequence length="456" mass="48838">MTVWTAFRAHAERRPDRPAIRSDAGVVTYGELRARADDLGSRLREVRGGLVALDTGDPALGALAFLAAARAGCALMPLNQDAPPRYRAAVLADARPSATLRPGEAAPLDLVPEPGAPRAGLDEVAYLLYTSGSTGRPKGVLVSHRALADRLTGLAAVPGLGAGRRMLAMTALSFDISIAEMLLPLTVGGTVVAAPEEARLDPEIFAAAVRRHSPDVLQATPSFWRLAVAAGWRGAPESDLWCGGEELTAALAGRLLPRGRRLWNVYGPTEATIWASADLVSTPDEVTLGAALPGSGMCVSPEGEILLYGHGLALGYLDRPDLTADRFRLRQTGDGVRLCYHTGDRGRRRGDGRIEFLGRDDDQVKLRGHRIELGEIERTLETHESVSEAVVVVSARDDPARTHLTAFVVAHSGVDVRGLRRWLAERLPAAMRPARIEPVVALPRTAAGKIDRRALR</sequence>
<dbReference type="GO" id="GO:0044550">
    <property type="term" value="P:secondary metabolite biosynthetic process"/>
    <property type="evidence" value="ECO:0007669"/>
    <property type="project" value="TreeGrafter"/>
</dbReference>
<dbReference type="GO" id="GO:0031177">
    <property type="term" value="F:phosphopantetheine binding"/>
    <property type="evidence" value="ECO:0007669"/>
    <property type="project" value="TreeGrafter"/>
</dbReference>
<dbReference type="Pfam" id="PF13193">
    <property type="entry name" value="AMP-binding_C"/>
    <property type="match status" value="1"/>
</dbReference>
<feature type="domain" description="AMP-dependent synthetase/ligase" evidence="1">
    <location>
        <begin position="7"/>
        <end position="317"/>
    </location>
</feature>
<dbReference type="GO" id="GO:0043041">
    <property type="term" value="P:amino acid activation for nonribosomal peptide biosynthetic process"/>
    <property type="evidence" value="ECO:0007669"/>
    <property type="project" value="TreeGrafter"/>
</dbReference>
<dbReference type="Proteomes" id="UP000308705">
    <property type="component" value="Unassembled WGS sequence"/>
</dbReference>
<proteinExistence type="predicted"/>
<keyword evidence="4" id="KW-1185">Reference proteome</keyword>
<accession>A0A4U3MT03</accession>
<dbReference type="InterPro" id="IPR025110">
    <property type="entry name" value="AMP-bd_C"/>
</dbReference>
<dbReference type="PANTHER" id="PTHR45527:SF1">
    <property type="entry name" value="FATTY ACID SYNTHASE"/>
    <property type="match status" value="1"/>
</dbReference>